<accession>A0A444V0E3</accession>
<dbReference type="EMBL" id="SCEB01003994">
    <property type="protein sequence ID" value="RXM93911.1"/>
    <property type="molecule type" value="Genomic_DNA"/>
</dbReference>
<proteinExistence type="predicted"/>
<sequence length="81" mass="9289">MYSADSITTPLYQKIRTVNTLFNILEVYMLKNDSTHSPFKGELQAEEGELVINGKPEAVFQELVRKKHTSRGAEFTNKNNR</sequence>
<gene>
    <name evidence="1" type="ORF">EOD39_18577</name>
</gene>
<protein>
    <submittedName>
        <fullName evidence="1">Glyceraldehyde-3-phosphate dehydrogenase</fullName>
    </submittedName>
</protein>
<name>A0A444V0E3_ACIRT</name>
<evidence type="ECO:0000313" key="2">
    <source>
        <dbReference type="Proteomes" id="UP000289886"/>
    </source>
</evidence>
<dbReference type="AlphaFoldDB" id="A0A444V0E3"/>
<dbReference type="SUPFAM" id="SSF51735">
    <property type="entry name" value="NAD(P)-binding Rossmann-fold domains"/>
    <property type="match status" value="1"/>
</dbReference>
<organism evidence="1 2">
    <name type="scientific">Acipenser ruthenus</name>
    <name type="common">Sterlet sturgeon</name>
    <dbReference type="NCBI Taxonomy" id="7906"/>
    <lineage>
        <taxon>Eukaryota</taxon>
        <taxon>Metazoa</taxon>
        <taxon>Chordata</taxon>
        <taxon>Craniata</taxon>
        <taxon>Vertebrata</taxon>
        <taxon>Euteleostomi</taxon>
        <taxon>Actinopterygii</taxon>
        <taxon>Chondrostei</taxon>
        <taxon>Acipenseriformes</taxon>
        <taxon>Acipenseridae</taxon>
        <taxon>Acipenser</taxon>
    </lineage>
</organism>
<comment type="caution">
    <text evidence="1">The sequence shown here is derived from an EMBL/GenBank/DDBJ whole genome shotgun (WGS) entry which is preliminary data.</text>
</comment>
<evidence type="ECO:0000313" key="1">
    <source>
        <dbReference type="EMBL" id="RXM93911.1"/>
    </source>
</evidence>
<reference evidence="1 2" key="1">
    <citation type="submission" date="2019-01" db="EMBL/GenBank/DDBJ databases">
        <title>Draft Genome and Complete Hox-Cluster Characterization of the Sterlet Sturgeon (Acipenser ruthenus).</title>
        <authorList>
            <person name="Wei Q."/>
        </authorList>
    </citation>
    <scope>NUCLEOTIDE SEQUENCE [LARGE SCALE GENOMIC DNA]</scope>
    <source>
        <strain evidence="1">WHYD16114868_AA</strain>
        <tissue evidence="1">Blood</tissue>
    </source>
</reference>
<keyword evidence="2" id="KW-1185">Reference proteome</keyword>
<dbReference type="Proteomes" id="UP000289886">
    <property type="component" value="Unassembled WGS sequence"/>
</dbReference>
<dbReference type="Gene3D" id="3.40.50.720">
    <property type="entry name" value="NAD(P)-binding Rossmann-like Domain"/>
    <property type="match status" value="1"/>
</dbReference>
<dbReference type="InterPro" id="IPR036291">
    <property type="entry name" value="NAD(P)-bd_dom_sf"/>
</dbReference>